<dbReference type="STRING" id="760142.Hipma_1319"/>
<dbReference type="EMBL" id="CP002606">
    <property type="protein sequence ID" value="AEA34276.1"/>
    <property type="molecule type" value="Genomic_DNA"/>
</dbReference>
<comment type="similarity">
    <text evidence="1">Belongs to the bacterial solute-binding protein ModA family.</text>
</comment>
<dbReference type="KEGG" id="hmr:Hipma_1319"/>
<gene>
    <name evidence="4" type="ordered locus">Hipma_1319</name>
</gene>
<evidence type="ECO:0000256" key="3">
    <source>
        <dbReference type="ARBA" id="ARBA00022729"/>
    </source>
</evidence>
<organism evidence="4 5">
    <name type="scientific">Hippea maritima (strain ATCC 700847 / DSM 10411 / MH2)</name>
    <dbReference type="NCBI Taxonomy" id="760142"/>
    <lineage>
        <taxon>Bacteria</taxon>
        <taxon>Pseudomonadati</taxon>
        <taxon>Campylobacterota</taxon>
        <taxon>Desulfurellia</taxon>
        <taxon>Desulfurellales</taxon>
        <taxon>Hippeaceae</taxon>
        <taxon>Hippea</taxon>
    </lineage>
</organism>
<dbReference type="Gene3D" id="3.40.190.10">
    <property type="entry name" value="Periplasmic binding protein-like II"/>
    <property type="match status" value="2"/>
</dbReference>
<dbReference type="InParanoid" id="F2LXG2"/>
<dbReference type="HOGENOM" id="CLU_065520_2_0_7"/>
<dbReference type="AlphaFoldDB" id="F2LXG2"/>
<evidence type="ECO:0000256" key="1">
    <source>
        <dbReference type="ARBA" id="ARBA00009175"/>
    </source>
</evidence>
<evidence type="ECO:0000313" key="5">
    <source>
        <dbReference type="Proteomes" id="UP000008139"/>
    </source>
</evidence>
<dbReference type="Proteomes" id="UP000008139">
    <property type="component" value="Chromosome"/>
</dbReference>
<dbReference type="GO" id="GO:0030973">
    <property type="term" value="F:molybdate ion binding"/>
    <property type="evidence" value="ECO:0007669"/>
    <property type="project" value="TreeGrafter"/>
</dbReference>
<keyword evidence="5" id="KW-1185">Reference proteome</keyword>
<evidence type="ECO:0000313" key="4">
    <source>
        <dbReference type="EMBL" id="AEA34276.1"/>
    </source>
</evidence>
<protein>
    <submittedName>
        <fullName evidence="4">Extracellular solute-binding protein family 1</fullName>
    </submittedName>
</protein>
<reference evidence="4 5" key="1">
    <citation type="journal article" date="2011" name="Stand. Genomic Sci.">
        <title>Complete genome sequence of the thermophilic sulfur-reducer Hippea maritima type strain (MH(2)).</title>
        <authorList>
            <person name="Huntemann M."/>
            <person name="Lu M."/>
            <person name="Nolan M."/>
            <person name="Lapidus A."/>
            <person name="Lucas S."/>
            <person name="Hammon N."/>
            <person name="Deshpande S."/>
            <person name="Cheng J.F."/>
            <person name="Tapia R."/>
            <person name="Han C."/>
            <person name="Goodwin L."/>
            <person name="Pitluck S."/>
            <person name="Liolios K."/>
            <person name="Pagani I."/>
            <person name="Ivanova N."/>
            <person name="Ovchinikova G."/>
            <person name="Pati A."/>
            <person name="Chen A."/>
            <person name="Palaniappan K."/>
            <person name="Land M."/>
            <person name="Hauser L."/>
            <person name="Jeffries C.D."/>
            <person name="Detter J.C."/>
            <person name="Brambilla E.M."/>
            <person name="Rohde M."/>
            <person name="Spring S."/>
            <person name="Goker M."/>
            <person name="Woyke T."/>
            <person name="Bristow J."/>
            <person name="Eisen J.A."/>
            <person name="Markowitz V."/>
            <person name="Hugenholtz P."/>
            <person name="Kyrpides N.C."/>
            <person name="Klenk H.P."/>
            <person name="Mavromatis K."/>
        </authorList>
    </citation>
    <scope>NUCLEOTIDE SEQUENCE [LARGE SCALE GENOMIC DNA]</scope>
    <source>
        <strain evidence="5">ATCC 700847 / DSM 10411 / MH2</strain>
    </source>
</reference>
<dbReference type="PANTHER" id="PTHR30632">
    <property type="entry name" value="MOLYBDATE-BINDING PERIPLASMIC PROTEIN"/>
    <property type="match status" value="1"/>
</dbReference>
<reference evidence="5" key="2">
    <citation type="submission" date="2011-03" db="EMBL/GenBank/DDBJ databases">
        <title>The complete genome of Hippea maritima DSM 10411.</title>
        <authorList>
            <consortium name="US DOE Joint Genome Institute (JGI-PGF)"/>
            <person name="Lucas S."/>
            <person name="Copeland A."/>
            <person name="Lapidus A."/>
            <person name="Bruce D."/>
            <person name="Goodwin L."/>
            <person name="Pitluck S."/>
            <person name="Peters L."/>
            <person name="Kyrpides N."/>
            <person name="Mavromatis K."/>
            <person name="Pagani I."/>
            <person name="Ivanova N."/>
            <person name="Mikhailova N."/>
            <person name="Lu M."/>
            <person name="Detter J.C."/>
            <person name="Tapia R."/>
            <person name="Han C."/>
            <person name="Land M."/>
            <person name="Hauser L."/>
            <person name="Markowitz V."/>
            <person name="Cheng J.-F."/>
            <person name="Hugenholtz P."/>
            <person name="Woyke T."/>
            <person name="Wu D."/>
            <person name="Spring S."/>
            <person name="Schroeder M."/>
            <person name="Brambilla E."/>
            <person name="Klenk H.-P."/>
            <person name="Eisen J.A."/>
        </authorList>
    </citation>
    <scope>NUCLEOTIDE SEQUENCE [LARGE SCALE GENOMIC DNA]</scope>
    <source>
        <strain evidence="5">ATCC 700847 / DSM 10411 / MH2</strain>
    </source>
</reference>
<dbReference type="NCBIfam" id="TIGR01256">
    <property type="entry name" value="modA"/>
    <property type="match status" value="1"/>
</dbReference>
<dbReference type="GO" id="GO:0015689">
    <property type="term" value="P:molybdate ion transport"/>
    <property type="evidence" value="ECO:0007669"/>
    <property type="project" value="InterPro"/>
</dbReference>
<proteinExistence type="inferred from homology"/>
<accession>F2LXG2</accession>
<name>F2LXG2_HIPMA</name>
<sequence>MKRLFVVFTIALFTKTAFCYQLYWFSSAAIKKPSQKIAELFNKTHKDKVVLINGGTGQVLQQMILSKKGDIYTCIDPKFFKIAQEKGLILEYTSFIKLTPVIGLSQKGQNKIKTFNDIFKNGITIAAGNPKTMALGKTYMHILNKLSSRMATKLKNNVKVKAINISQIINYLKQDTVDAGLVFKSTAKINGFDYVEIPKEFNQIKKGYIAKISFSKNKKAQDDLYRFILNHPNIYTQFGFDVIH</sequence>
<dbReference type="SUPFAM" id="SSF53850">
    <property type="entry name" value="Periplasmic binding protein-like II"/>
    <property type="match status" value="1"/>
</dbReference>
<dbReference type="RefSeq" id="WP_013682308.1">
    <property type="nucleotide sequence ID" value="NC_015318.1"/>
</dbReference>
<evidence type="ECO:0000256" key="2">
    <source>
        <dbReference type="ARBA" id="ARBA00022723"/>
    </source>
</evidence>
<keyword evidence="2" id="KW-0479">Metal-binding</keyword>
<dbReference type="eggNOG" id="COG0725">
    <property type="taxonomic scope" value="Bacteria"/>
</dbReference>
<dbReference type="GO" id="GO:0046872">
    <property type="term" value="F:metal ion binding"/>
    <property type="evidence" value="ECO:0007669"/>
    <property type="project" value="UniProtKB-KW"/>
</dbReference>
<dbReference type="OrthoDB" id="9786399at2"/>
<dbReference type="Pfam" id="PF13531">
    <property type="entry name" value="SBP_bac_11"/>
    <property type="match status" value="1"/>
</dbReference>
<keyword evidence="3" id="KW-0732">Signal</keyword>
<dbReference type="InterPro" id="IPR005950">
    <property type="entry name" value="ModA"/>
</dbReference>
<dbReference type="InterPro" id="IPR050682">
    <property type="entry name" value="ModA/WtpA"/>
</dbReference>
<dbReference type="PANTHER" id="PTHR30632:SF0">
    <property type="entry name" value="SULFATE-BINDING PROTEIN"/>
    <property type="match status" value="1"/>
</dbReference>